<keyword evidence="1" id="KW-0472">Membrane</keyword>
<dbReference type="AlphaFoldDB" id="A0A9P0N8G8"/>
<protein>
    <submittedName>
        <fullName evidence="2">Uncharacterized protein</fullName>
    </submittedName>
</protein>
<evidence type="ECO:0000313" key="3">
    <source>
        <dbReference type="Proteomes" id="UP001154329"/>
    </source>
</evidence>
<feature type="transmembrane region" description="Helical" evidence="1">
    <location>
        <begin position="38"/>
        <end position="55"/>
    </location>
</feature>
<keyword evidence="3" id="KW-1185">Reference proteome</keyword>
<accession>A0A9P0N8G8</accession>
<feature type="transmembrane region" description="Helical" evidence="1">
    <location>
        <begin position="12"/>
        <end position="32"/>
    </location>
</feature>
<reference evidence="2" key="1">
    <citation type="submission" date="2022-02" db="EMBL/GenBank/DDBJ databases">
        <authorList>
            <person name="King R."/>
        </authorList>
    </citation>
    <scope>NUCLEOTIDE SEQUENCE</scope>
</reference>
<proteinExistence type="predicted"/>
<reference evidence="2" key="2">
    <citation type="submission" date="2022-10" db="EMBL/GenBank/DDBJ databases">
        <authorList>
            <consortium name="ENA_rothamsted_submissions"/>
            <consortium name="culmorum"/>
            <person name="King R."/>
        </authorList>
    </citation>
    <scope>NUCLEOTIDE SEQUENCE</scope>
</reference>
<evidence type="ECO:0000256" key="1">
    <source>
        <dbReference type="SAM" id="Phobius"/>
    </source>
</evidence>
<dbReference type="EMBL" id="OU899034">
    <property type="protein sequence ID" value="CAH1709310.1"/>
    <property type="molecule type" value="Genomic_DNA"/>
</dbReference>
<sequence>MIKSSLQRSVITHIFVIVTADGLHETFFYYVYGQRERPPLFLPCTYSIIILYINVPPFRGRPRLSYPRAILFSDERAATHRNGREEENYRVYVVVTYSIVCTVRYFLRSKYALLLLLYYHYLMMMGRERIKENVPAGDEVAV</sequence>
<keyword evidence="1" id="KW-0812">Transmembrane</keyword>
<dbReference type="Proteomes" id="UP001154329">
    <property type="component" value="Chromosome 1"/>
</dbReference>
<name>A0A9P0N8G8_APHGO</name>
<gene>
    <name evidence="2" type="ORF">APHIGO_LOCUS761</name>
</gene>
<organism evidence="2 3">
    <name type="scientific">Aphis gossypii</name>
    <name type="common">Cotton aphid</name>
    <dbReference type="NCBI Taxonomy" id="80765"/>
    <lineage>
        <taxon>Eukaryota</taxon>
        <taxon>Metazoa</taxon>
        <taxon>Ecdysozoa</taxon>
        <taxon>Arthropoda</taxon>
        <taxon>Hexapoda</taxon>
        <taxon>Insecta</taxon>
        <taxon>Pterygota</taxon>
        <taxon>Neoptera</taxon>
        <taxon>Paraneoptera</taxon>
        <taxon>Hemiptera</taxon>
        <taxon>Sternorrhyncha</taxon>
        <taxon>Aphidomorpha</taxon>
        <taxon>Aphidoidea</taxon>
        <taxon>Aphididae</taxon>
        <taxon>Aphidini</taxon>
        <taxon>Aphis</taxon>
        <taxon>Aphis</taxon>
    </lineage>
</organism>
<evidence type="ECO:0000313" key="2">
    <source>
        <dbReference type="EMBL" id="CAH1709310.1"/>
    </source>
</evidence>
<keyword evidence="1" id="KW-1133">Transmembrane helix</keyword>